<accession>A0ABZ0I9U3</accession>
<dbReference type="Gene3D" id="3.40.50.1820">
    <property type="entry name" value="alpha/beta hydrolase"/>
    <property type="match status" value="1"/>
</dbReference>
<organism evidence="4 5">
    <name type="scientific">Congregibacter variabilis</name>
    <dbReference type="NCBI Taxonomy" id="3081200"/>
    <lineage>
        <taxon>Bacteria</taxon>
        <taxon>Pseudomonadati</taxon>
        <taxon>Pseudomonadota</taxon>
        <taxon>Gammaproteobacteria</taxon>
        <taxon>Cellvibrionales</taxon>
        <taxon>Halieaceae</taxon>
        <taxon>Congregibacter</taxon>
    </lineage>
</organism>
<dbReference type="SUPFAM" id="SSF53474">
    <property type="entry name" value="alpha/beta-Hydrolases"/>
    <property type="match status" value="1"/>
</dbReference>
<dbReference type="EMBL" id="CP136864">
    <property type="protein sequence ID" value="WOJ95205.1"/>
    <property type="molecule type" value="Genomic_DNA"/>
</dbReference>
<dbReference type="InterPro" id="IPR050266">
    <property type="entry name" value="AB_hydrolase_sf"/>
</dbReference>
<dbReference type="Proteomes" id="UP001626537">
    <property type="component" value="Chromosome"/>
</dbReference>
<gene>
    <name evidence="4" type="ORF">R0135_08525</name>
</gene>
<protein>
    <submittedName>
        <fullName evidence="4">Proline iminopeptidase-family hydrolase</fullName>
    </submittedName>
</protein>
<proteinExistence type="inferred from homology"/>
<name>A0ABZ0I9U3_9GAMM</name>
<keyword evidence="2 4" id="KW-0378">Hydrolase</keyword>
<evidence type="ECO:0000313" key="4">
    <source>
        <dbReference type="EMBL" id="WOJ95205.1"/>
    </source>
</evidence>
<dbReference type="InterPro" id="IPR000073">
    <property type="entry name" value="AB_hydrolase_1"/>
</dbReference>
<dbReference type="NCBIfam" id="TIGR01250">
    <property type="entry name" value="pro_imino_pep_2"/>
    <property type="match status" value="1"/>
</dbReference>
<dbReference type="PRINTS" id="PR00793">
    <property type="entry name" value="PROAMNOPTASE"/>
</dbReference>
<keyword evidence="5" id="KW-1185">Reference proteome</keyword>
<dbReference type="InterPro" id="IPR009959">
    <property type="entry name" value="Cyclase_SnoaL-like"/>
</dbReference>
<evidence type="ECO:0000256" key="2">
    <source>
        <dbReference type="ARBA" id="ARBA00022801"/>
    </source>
</evidence>
<dbReference type="PANTHER" id="PTHR43798">
    <property type="entry name" value="MONOACYLGLYCEROL LIPASE"/>
    <property type="match status" value="1"/>
</dbReference>
<feature type="domain" description="AB hydrolase-1" evidence="3">
    <location>
        <begin position="63"/>
        <end position="303"/>
    </location>
</feature>
<evidence type="ECO:0000313" key="5">
    <source>
        <dbReference type="Proteomes" id="UP001626537"/>
    </source>
</evidence>
<sequence>MPVEVKILAYVPVLRSLRGFFTALTLLCCGAAVQAQPELRSGFVEVPGGPLWYEIAGDGDGVPLLTLHGGPGGTSCSLQLLYPLSDERPVIRYDQLGSGRSGRPRNPELWNRDRFVEALHTLRNELGLERMHLQGHSWGGALAAYYVLEKGGQGIVSLTLSSPLISTPLWIRDANALRATLDPEVQAVLDKHEADGSTQHPDYLAATDVFYAQFVSPGEAKEEFECPDAPRNSVIYNQMWGPTEFFATGSLQDFDLTPRLGEIDVPTLFVTGELDEARPDTVEGFAKLVPGARFEVIPGAGHRSISREPELYRGLLRGFMKDAERDVEEIAKGYTAAWNSSDPDQVAAYYSPEGALTINGGEPSVGLKGVSEAAWGFMVAFPDLVLVNDRIERSGDRINYHWTFSGTNTGPGGTGRFVKFSGYESWILSEDGLIQDSLGSFDAEDYERQLAGQ</sequence>
<evidence type="ECO:0000259" key="3">
    <source>
        <dbReference type="Pfam" id="PF00561"/>
    </source>
</evidence>
<dbReference type="SUPFAM" id="SSF54427">
    <property type="entry name" value="NTF2-like"/>
    <property type="match status" value="1"/>
</dbReference>
<dbReference type="Pfam" id="PF00561">
    <property type="entry name" value="Abhydrolase_1"/>
    <property type="match status" value="1"/>
</dbReference>
<dbReference type="GO" id="GO:0016787">
    <property type="term" value="F:hydrolase activity"/>
    <property type="evidence" value="ECO:0007669"/>
    <property type="project" value="UniProtKB-KW"/>
</dbReference>
<dbReference type="InterPro" id="IPR002410">
    <property type="entry name" value="Peptidase_S33"/>
</dbReference>
<dbReference type="Pfam" id="PF07366">
    <property type="entry name" value="SnoaL"/>
    <property type="match status" value="1"/>
</dbReference>
<reference evidence="4 5" key="1">
    <citation type="submission" date="2023-10" db="EMBL/GenBank/DDBJ databases">
        <title>Two novel species belonging to the OM43/NOR5 clade.</title>
        <authorList>
            <person name="Park M."/>
        </authorList>
    </citation>
    <scope>NUCLEOTIDE SEQUENCE [LARGE SCALE GENOMIC DNA]</scope>
    <source>
        <strain evidence="4 5">IMCC43200</strain>
    </source>
</reference>
<comment type="similarity">
    <text evidence="1">Belongs to the peptidase S33 family.</text>
</comment>
<dbReference type="Gene3D" id="3.10.450.50">
    <property type="match status" value="1"/>
</dbReference>
<dbReference type="RefSeq" id="WP_407349840.1">
    <property type="nucleotide sequence ID" value="NZ_CP136864.1"/>
</dbReference>
<evidence type="ECO:0000256" key="1">
    <source>
        <dbReference type="ARBA" id="ARBA00010088"/>
    </source>
</evidence>
<dbReference type="InterPro" id="IPR029058">
    <property type="entry name" value="AB_hydrolase_fold"/>
</dbReference>
<dbReference type="InterPro" id="IPR032710">
    <property type="entry name" value="NTF2-like_dom_sf"/>
</dbReference>
<dbReference type="InterPro" id="IPR005945">
    <property type="entry name" value="Pro_imino_pep"/>
</dbReference>